<gene>
    <name evidence="1" type="ORF">M896_090090</name>
</gene>
<name>A0A0B2UDD5_9MICR</name>
<dbReference type="EMBL" id="JOKQ01000009">
    <property type="protein sequence ID" value="KHN69086.1"/>
    <property type="molecule type" value="Genomic_DNA"/>
</dbReference>
<dbReference type="InParanoid" id="A0A0B2UDD5"/>
<keyword evidence="2" id="KW-1185">Reference proteome</keyword>
<evidence type="ECO:0000313" key="2">
    <source>
        <dbReference type="Proteomes" id="UP000031056"/>
    </source>
</evidence>
<dbReference type="VEuPathDB" id="MicrosporidiaDB:M896_090090"/>
<dbReference type="AlphaFoldDB" id="A0A0B2UDD5"/>
<proteinExistence type="predicted"/>
<organism evidence="1 2">
    <name type="scientific">Ordospora colligata OC4</name>
    <dbReference type="NCBI Taxonomy" id="1354746"/>
    <lineage>
        <taxon>Eukaryota</taxon>
        <taxon>Fungi</taxon>
        <taxon>Fungi incertae sedis</taxon>
        <taxon>Microsporidia</taxon>
        <taxon>Ordosporidae</taxon>
        <taxon>Ordospora</taxon>
    </lineage>
</organism>
<dbReference type="Proteomes" id="UP000031056">
    <property type="component" value="Unassembled WGS sequence"/>
</dbReference>
<dbReference type="GeneID" id="26262223"/>
<evidence type="ECO:0000313" key="1">
    <source>
        <dbReference type="EMBL" id="KHN69086.1"/>
    </source>
</evidence>
<comment type="caution">
    <text evidence="1">The sequence shown here is derived from an EMBL/GenBank/DDBJ whole genome shotgun (WGS) entry which is preliminary data.</text>
</comment>
<accession>A0A0B2UDD5</accession>
<dbReference type="HOGENOM" id="CLU_2794608_0_0_1"/>
<sequence>MTDRQNTGDRRYYDSPETRNRIGKSARVVLKECNGNIDMFLKKIKKINIEMSEKRKDENTSEYKKENI</sequence>
<reference evidence="1 2" key="1">
    <citation type="journal article" date="2014" name="MBio">
        <title>The Ordospora colligata genome; evolution of extreme reduction in microsporidia and host-to-parasite horizontal gene transfer.</title>
        <authorList>
            <person name="Pombert J.-F."/>
            <person name="Haag K.L."/>
            <person name="Beidas S."/>
            <person name="Ebert D."/>
            <person name="Keeling P.J."/>
        </authorList>
    </citation>
    <scope>NUCLEOTIDE SEQUENCE [LARGE SCALE GENOMIC DNA]</scope>
    <source>
        <strain evidence="1 2">OC4</strain>
    </source>
</reference>
<dbReference type="RefSeq" id="XP_014563128.1">
    <property type="nucleotide sequence ID" value="XM_014707642.1"/>
</dbReference>
<protein>
    <submittedName>
        <fullName evidence="1">Uncharacterized protein</fullName>
    </submittedName>
</protein>